<evidence type="ECO:0000256" key="7">
    <source>
        <dbReference type="ARBA" id="ARBA00022763"/>
    </source>
</evidence>
<evidence type="ECO:0000256" key="9">
    <source>
        <dbReference type="ARBA" id="ARBA00022842"/>
    </source>
</evidence>
<evidence type="ECO:0000256" key="13">
    <source>
        <dbReference type="ARBA" id="ARBA00029523"/>
    </source>
</evidence>
<evidence type="ECO:0000256" key="12">
    <source>
        <dbReference type="ARBA" id="ARBA00023447"/>
    </source>
</evidence>
<dbReference type="InterPro" id="IPR011856">
    <property type="entry name" value="tRNA_endonuc-like_dom_sf"/>
</dbReference>
<dbReference type="SUPFAM" id="SSF52980">
    <property type="entry name" value="Restriction endonuclease-like"/>
    <property type="match status" value="1"/>
</dbReference>
<dbReference type="InterPro" id="IPR004612">
    <property type="entry name" value="Resolv_RecU"/>
</dbReference>
<keyword evidence="7" id="KW-0227">DNA damage</keyword>
<evidence type="ECO:0000256" key="6">
    <source>
        <dbReference type="ARBA" id="ARBA00022759"/>
    </source>
</evidence>
<accession>A0AAW4U491</accession>
<keyword evidence="6" id="KW-0255">Endonuclease</keyword>
<dbReference type="InterPro" id="IPR011335">
    <property type="entry name" value="Restrct_endonuc-II-like"/>
</dbReference>
<proteinExistence type="inferred from homology"/>
<dbReference type="Pfam" id="PF03838">
    <property type="entry name" value="RecU"/>
    <property type="match status" value="1"/>
</dbReference>
<keyword evidence="11" id="KW-0234">DNA repair</keyword>
<dbReference type="GO" id="GO:0005737">
    <property type="term" value="C:cytoplasm"/>
    <property type="evidence" value="ECO:0007669"/>
    <property type="project" value="UniProtKB-SubCell"/>
</dbReference>
<protein>
    <recommendedName>
        <fullName evidence="13">Holliday junction resolvase RecU</fullName>
    </recommendedName>
</protein>
<dbReference type="GO" id="GO:0006281">
    <property type="term" value="P:DNA repair"/>
    <property type="evidence" value="ECO:0007669"/>
    <property type="project" value="UniProtKB-KW"/>
</dbReference>
<evidence type="ECO:0000313" key="14">
    <source>
        <dbReference type="EMBL" id="MCB6829340.1"/>
    </source>
</evidence>
<evidence type="ECO:0000256" key="10">
    <source>
        <dbReference type="ARBA" id="ARBA00023172"/>
    </source>
</evidence>
<keyword evidence="9" id="KW-0460">Magnesium</keyword>
<dbReference type="GO" id="GO:0016787">
    <property type="term" value="F:hydrolase activity"/>
    <property type="evidence" value="ECO:0007669"/>
    <property type="project" value="UniProtKB-KW"/>
</dbReference>
<keyword evidence="3" id="KW-0963">Cytoplasm</keyword>
<dbReference type="GO" id="GO:0004519">
    <property type="term" value="F:endonuclease activity"/>
    <property type="evidence" value="ECO:0007669"/>
    <property type="project" value="UniProtKB-KW"/>
</dbReference>
<dbReference type="Proteomes" id="UP001198190">
    <property type="component" value="Unassembled WGS sequence"/>
</dbReference>
<gene>
    <name evidence="14" type="ORF">LIY65_11635</name>
</gene>
<evidence type="ECO:0000256" key="4">
    <source>
        <dbReference type="ARBA" id="ARBA00022722"/>
    </source>
</evidence>
<reference evidence="14" key="1">
    <citation type="submission" date="2021-10" db="EMBL/GenBank/DDBJ databases">
        <title>Collection of gut derived symbiotic bacterial strains cultured from healthy donors.</title>
        <authorList>
            <person name="Lin H."/>
            <person name="Littmann E."/>
            <person name="Claire K."/>
            <person name="Pamer E."/>
        </authorList>
    </citation>
    <scope>NUCLEOTIDE SEQUENCE</scope>
    <source>
        <strain evidence="14">MSK.7.16</strain>
    </source>
</reference>
<evidence type="ECO:0000256" key="2">
    <source>
        <dbReference type="ARBA" id="ARBA00004496"/>
    </source>
</evidence>
<evidence type="ECO:0000256" key="1">
    <source>
        <dbReference type="ARBA" id="ARBA00001946"/>
    </source>
</evidence>
<evidence type="ECO:0000256" key="8">
    <source>
        <dbReference type="ARBA" id="ARBA00022801"/>
    </source>
</evidence>
<dbReference type="GO" id="GO:0006310">
    <property type="term" value="P:DNA recombination"/>
    <property type="evidence" value="ECO:0007669"/>
    <property type="project" value="UniProtKB-KW"/>
</dbReference>
<evidence type="ECO:0000256" key="5">
    <source>
        <dbReference type="ARBA" id="ARBA00022723"/>
    </source>
</evidence>
<dbReference type="Gene3D" id="3.40.1350.10">
    <property type="match status" value="1"/>
</dbReference>
<evidence type="ECO:0000256" key="3">
    <source>
        <dbReference type="ARBA" id="ARBA00022490"/>
    </source>
</evidence>
<dbReference type="RefSeq" id="WP_227153365.1">
    <property type="nucleotide sequence ID" value="NZ_JAJCGD010000049.1"/>
</dbReference>
<comment type="subcellular location">
    <subcellularLocation>
        <location evidence="2">Cytoplasm</location>
    </subcellularLocation>
</comment>
<keyword evidence="4" id="KW-0540">Nuclease</keyword>
<keyword evidence="5" id="KW-0479">Metal-binding</keyword>
<organism evidence="14 15">
    <name type="scientific">Megamonas funiformis</name>
    <dbReference type="NCBI Taxonomy" id="437897"/>
    <lineage>
        <taxon>Bacteria</taxon>
        <taxon>Bacillati</taxon>
        <taxon>Bacillota</taxon>
        <taxon>Negativicutes</taxon>
        <taxon>Selenomonadales</taxon>
        <taxon>Selenomonadaceae</taxon>
        <taxon>Megamonas</taxon>
    </lineage>
</organism>
<evidence type="ECO:0000313" key="15">
    <source>
        <dbReference type="Proteomes" id="UP001198190"/>
    </source>
</evidence>
<comment type="cofactor">
    <cofactor evidence="1">
        <name>Mg(2+)</name>
        <dbReference type="ChEBI" id="CHEBI:18420"/>
    </cofactor>
</comment>
<sequence length="182" mass="20925">MQKNRSQISRVNNAQGKNFENQIMSACLGYLYEGRACIDKIPEPFGVSKKDQQTGMFKGRFFGNKKAQPDFQGTLKGGKSIIFEAKTTTKDKISLKVLSSHQEALLEKHYQLGAITAVCVGINNDFYFVPYALWRLCKEQWDRQYFTKEDLKEYKVRFNGAVNFLDFVNGNNVEFMKEFVKG</sequence>
<comment type="similarity">
    <text evidence="12">Belongs to the RecU family.</text>
</comment>
<dbReference type="GO" id="GO:0003676">
    <property type="term" value="F:nucleic acid binding"/>
    <property type="evidence" value="ECO:0007669"/>
    <property type="project" value="InterPro"/>
</dbReference>
<dbReference type="GO" id="GO:0046872">
    <property type="term" value="F:metal ion binding"/>
    <property type="evidence" value="ECO:0007669"/>
    <property type="project" value="UniProtKB-KW"/>
</dbReference>
<dbReference type="AlphaFoldDB" id="A0AAW4U491"/>
<name>A0AAW4U491_9FIRM</name>
<keyword evidence="8 14" id="KW-0378">Hydrolase</keyword>
<comment type="caution">
    <text evidence="14">The sequence shown here is derived from an EMBL/GenBank/DDBJ whole genome shotgun (WGS) entry which is preliminary data.</text>
</comment>
<keyword evidence="10" id="KW-0233">DNA recombination</keyword>
<evidence type="ECO:0000256" key="11">
    <source>
        <dbReference type="ARBA" id="ARBA00023204"/>
    </source>
</evidence>
<dbReference type="EMBL" id="JAJCGD010000049">
    <property type="protein sequence ID" value="MCB6829340.1"/>
    <property type="molecule type" value="Genomic_DNA"/>
</dbReference>